<evidence type="ECO:0000259" key="2">
    <source>
        <dbReference type="Pfam" id="PF00850"/>
    </source>
</evidence>
<dbReference type="PRINTS" id="PR01270">
    <property type="entry name" value="HDASUPER"/>
</dbReference>
<feature type="domain" description="Histone deacetylase" evidence="2">
    <location>
        <begin position="586"/>
        <end position="738"/>
    </location>
</feature>
<protein>
    <recommendedName>
        <fullName evidence="2">Histone deacetylase domain-containing protein</fullName>
    </recommendedName>
</protein>
<evidence type="ECO:0000256" key="1">
    <source>
        <dbReference type="SAM" id="MobiDB-lite"/>
    </source>
</evidence>
<organism evidence="3 4">
    <name type="scientific">Kalmanozyma brasiliensis (strain GHG001)</name>
    <name type="common">Yeast</name>
    <name type="synonym">Pseudozyma brasiliensis</name>
    <dbReference type="NCBI Taxonomy" id="1365824"/>
    <lineage>
        <taxon>Eukaryota</taxon>
        <taxon>Fungi</taxon>
        <taxon>Dikarya</taxon>
        <taxon>Basidiomycota</taxon>
        <taxon>Ustilaginomycotina</taxon>
        <taxon>Ustilaginomycetes</taxon>
        <taxon>Ustilaginales</taxon>
        <taxon>Ustilaginaceae</taxon>
        <taxon>Kalmanozyma</taxon>
    </lineage>
</organism>
<feature type="region of interest" description="Disordered" evidence="1">
    <location>
        <begin position="1"/>
        <end position="57"/>
    </location>
</feature>
<dbReference type="Pfam" id="PF00850">
    <property type="entry name" value="Hist_deacetyl"/>
    <property type="match status" value="2"/>
</dbReference>
<feature type="compositionally biased region" description="Polar residues" evidence="1">
    <location>
        <begin position="987"/>
        <end position="1000"/>
    </location>
</feature>
<evidence type="ECO:0000313" key="4">
    <source>
        <dbReference type="Proteomes" id="UP000019377"/>
    </source>
</evidence>
<accession>V5EXF1</accession>
<dbReference type="InterPro" id="IPR037138">
    <property type="entry name" value="His_deacetylse_dom_sf"/>
</dbReference>
<feature type="region of interest" description="Disordered" evidence="1">
    <location>
        <begin position="1132"/>
        <end position="1160"/>
    </location>
</feature>
<dbReference type="OrthoDB" id="5232919at2759"/>
<dbReference type="STRING" id="1365824.V5EXF1"/>
<reference evidence="4" key="1">
    <citation type="journal article" date="2013" name="Genome Announc.">
        <title>Draft genome sequence of Pseudozyma brasiliensis sp. nov. strain GHG001, a high producer of endo-1,4-xylanase isolated from an insect pest of sugarcane.</title>
        <authorList>
            <person name="Oliveira J.V.D.C."/>
            <person name="dos Santos R.A.C."/>
            <person name="Borges T.A."/>
            <person name="Riano-Pachon D.M."/>
            <person name="Goldman G.H."/>
        </authorList>
    </citation>
    <scope>NUCLEOTIDE SEQUENCE [LARGE SCALE GENOMIC DNA]</scope>
    <source>
        <strain evidence="4">GHG001</strain>
    </source>
</reference>
<dbReference type="InterPro" id="IPR023801">
    <property type="entry name" value="His_deacetylse_dom"/>
</dbReference>
<name>V5EXF1_KALBG</name>
<feature type="domain" description="Histone deacetylase" evidence="2">
    <location>
        <begin position="392"/>
        <end position="520"/>
    </location>
</feature>
<feature type="region of interest" description="Disordered" evidence="1">
    <location>
        <begin position="134"/>
        <end position="168"/>
    </location>
</feature>
<gene>
    <name evidence="3" type="ORF">PSEUBRA_SCAF18g04707</name>
</gene>
<feature type="compositionally biased region" description="Polar residues" evidence="1">
    <location>
        <begin position="295"/>
        <end position="313"/>
    </location>
</feature>
<dbReference type="eggNOG" id="KOG1343">
    <property type="taxonomic scope" value="Eukaryota"/>
</dbReference>
<dbReference type="PANTHER" id="PTHR47558:SF1">
    <property type="entry name" value="HISTONE DEACETYLASE HOS3"/>
    <property type="match status" value="1"/>
</dbReference>
<dbReference type="GO" id="GO:0005634">
    <property type="term" value="C:nucleus"/>
    <property type="evidence" value="ECO:0007669"/>
    <property type="project" value="TreeGrafter"/>
</dbReference>
<keyword evidence="4" id="KW-1185">Reference proteome</keyword>
<dbReference type="InterPro" id="IPR000286">
    <property type="entry name" value="HDACs"/>
</dbReference>
<proteinExistence type="predicted"/>
<feature type="compositionally biased region" description="Low complexity" evidence="1">
    <location>
        <begin position="958"/>
        <end position="986"/>
    </location>
</feature>
<dbReference type="AlphaFoldDB" id="V5EXF1"/>
<evidence type="ECO:0000313" key="3">
    <source>
        <dbReference type="EMBL" id="EST08158.1"/>
    </source>
</evidence>
<feature type="region of interest" description="Disordered" evidence="1">
    <location>
        <begin position="267"/>
        <end position="313"/>
    </location>
</feature>
<feature type="compositionally biased region" description="Polar residues" evidence="1">
    <location>
        <begin position="11"/>
        <end position="20"/>
    </location>
</feature>
<sequence length="1160" mass="122459">MVFIVKIPNRSRANTPEASTTPPPDMPPSQEGIRTDAQAPPLPASASASNPVSNEAQAGRSEFWNVTPSNSHTVSTANTAAPNPAHSAAELDVLLAPSVLNHRYVRGVDKSLIVERPERIRAVLLGIATAIGKSSTTEQHPPLPTSVSNNAFQTSPTPASRWSGASASDASVPPLPFIKAPAQGNDDDDLVARLNSLSVQGDAAQATSSQTQQKFRVLHSTRSLPLDPPHPAVAFAHAHSDELVTVLESAYDQAKQKRRDARAAIPEPLQIPAANLSNPSLSNPDHAKAEREATPTPSSIMTDPQQQQKDVFTGASTPRTSHAAYLEYLCSRAPNHPPFSHRKPQHSSPSKAIPEDSEAYTSSDGEGDDAMHVSEVPEHLPQGDLYLAGPSKEGSLEGGSAEAIRHAMGACCEAVDRVVWAAASASSGSQTPTALKEITYEGVSQPDSSTHANPPPAKRAFVLSRPPGHHCSGSTPQGFCWVNNAIVAAAHAYLTHAVDRVVIFDIDLHHGNGTQNLAWRINADANKHDDQRAERISSLRAAALERARQAVGSGSGRAHASRIAKVALSEQDETEVKRQAGPRALRLFYSSLHDIESFPCEDGDPSMIKDASTCVEGAHGQWIWNIHLDHYRSESDFKRLYDDKYKILFSKAARFLLATSATPQSTLILISAGFDACAYEYPGMQRHGKHVPPSFYHTFARDAVDFADAHGQGKLVSVLEGGYSDRALCSAALAHVTGLAVGSTASQAEEEAEYWKLENLIAVEKVAKKMAAHAAAAVSTGASGAASTNTTPKRRQAELAPWLSLTSKAFAAFEQACGKDVVPLNATATPSRAATAVRLTADTSAMNSPAGRVLRTRKSRANFGDVTTTPQARRAASPTKPTPARGAGVLAKKESPARARAGAGPFGAPVTPVKIEVKDEGDMSMDTDTPTRTSAGVVVGANLSSPVKIGQTTDDVAQETTPQAQQAPQQPSHTTDPTDTGVTHTTAISEASSATGNDSPSPHKRPAHISTHPPPPTNYIGTASTPQSPMLTSAPVTLVDALSAPQHRVVDANTAHYASADVLGLDFLRAQAFQFANGEAGEEDAPGSPDPDVPPLEGGAVEGYFPPVKEDRAMPGGLGTFSGMNLDQATLQRVKSRDSDGGKGLYPHLPGSFASPGRRQ</sequence>
<feature type="compositionally biased region" description="Low complexity" evidence="1">
    <location>
        <begin position="898"/>
        <end position="907"/>
    </location>
</feature>
<feature type="compositionally biased region" description="Low complexity" evidence="1">
    <location>
        <begin position="44"/>
        <end position="53"/>
    </location>
</feature>
<dbReference type="EMBL" id="KI545860">
    <property type="protein sequence ID" value="EST08158.1"/>
    <property type="molecule type" value="Genomic_DNA"/>
</dbReference>
<dbReference type="PANTHER" id="PTHR47558">
    <property type="entry name" value="HISTONE DEACETYLASE HOS3"/>
    <property type="match status" value="1"/>
</dbReference>
<feature type="region of interest" description="Disordered" evidence="1">
    <location>
        <begin position="866"/>
        <end position="907"/>
    </location>
</feature>
<dbReference type="GO" id="GO:0004407">
    <property type="term" value="F:histone deacetylase activity"/>
    <property type="evidence" value="ECO:0007669"/>
    <property type="project" value="TreeGrafter"/>
</dbReference>
<feature type="region of interest" description="Disordered" evidence="1">
    <location>
        <begin position="919"/>
        <end position="1028"/>
    </location>
</feature>
<dbReference type="SUPFAM" id="SSF52768">
    <property type="entry name" value="Arginase/deacetylase"/>
    <property type="match status" value="1"/>
</dbReference>
<dbReference type="GeneID" id="27418025"/>
<dbReference type="Proteomes" id="UP000019377">
    <property type="component" value="Unassembled WGS sequence"/>
</dbReference>
<dbReference type="Gene3D" id="3.40.800.20">
    <property type="entry name" value="Histone deacetylase domain"/>
    <property type="match status" value="1"/>
</dbReference>
<dbReference type="InterPro" id="IPR053244">
    <property type="entry name" value="HDAC_HD_type_1"/>
</dbReference>
<feature type="compositionally biased region" description="Polar residues" evidence="1">
    <location>
        <begin position="942"/>
        <end position="955"/>
    </location>
</feature>
<dbReference type="OMA" id="YEYPGMQ"/>
<dbReference type="GO" id="GO:0010468">
    <property type="term" value="P:regulation of gene expression"/>
    <property type="evidence" value="ECO:0007669"/>
    <property type="project" value="UniProtKB-ARBA"/>
</dbReference>
<feature type="region of interest" description="Disordered" evidence="1">
    <location>
        <begin position="336"/>
        <end position="371"/>
    </location>
</feature>
<feature type="compositionally biased region" description="Polar residues" evidence="1">
    <location>
        <begin position="1019"/>
        <end position="1028"/>
    </location>
</feature>
<dbReference type="InterPro" id="IPR023696">
    <property type="entry name" value="Ureohydrolase_dom_sf"/>
</dbReference>
<dbReference type="HOGENOM" id="CLU_007976_0_0_1"/>